<proteinExistence type="predicted"/>
<protein>
    <submittedName>
        <fullName evidence="1">Uncharacterized protein</fullName>
    </submittedName>
</protein>
<name>A0A0C9Z5X5_9AGAM</name>
<gene>
    <name evidence="1" type="ORF">PISMIDRAFT_681196</name>
</gene>
<dbReference type="HOGENOM" id="CLU_058499_0_0_1"/>
<dbReference type="Proteomes" id="UP000054018">
    <property type="component" value="Unassembled WGS sequence"/>
</dbReference>
<dbReference type="OrthoDB" id="2563669at2759"/>
<accession>A0A0C9Z5X5</accession>
<evidence type="ECO:0000313" key="2">
    <source>
        <dbReference type="Proteomes" id="UP000054018"/>
    </source>
</evidence>
<dbReference type="AlphaFoldDB" id="A0A0C9Z5X5"/>
<keyword evidence="2" id="KW-1185">Reference proteome</keyword>
<dbReference type="EMBL" id="KN833751">
    <property type="protein sequence ID" value="KIK21509.1"/>
    <property type="molecule type" value="Genomic_DNA"/>
</dbReference>
<sequence>MPLVTNLIDDKSPLIQYDSTWIPGNSMGDPYADRYYLGTFSTNNVTNGQASFSFNGTGVWIYGAKRSNHATYYYVQLDDVTWGPYNGVSTTQAFMQPIFNDSGLTQQMHTLTLTNQGSGSNNYVDIDLIVWQSEVGNSDQQVIRETVQDTDSRFQYHNSAWNSSPSDAKFYSNGTGHYTEVDGAAVTLTFTGEMVTLFGAIGTSNGLYSVQLDGGNATQYNGTAFLPFYGVTLFHADNLGSGQHQVTLTNTASVTGQQLSIDYAIVSTLSDDTSRSVPRFLEHPL</sequence>
<evidence type="ECO:0000313" key="1">
    <source>
        <dbReference type="EMBL" id="KIK21509.1"/>
    </source>
</evidence>
<reference evidence="2" key="2">
    <citation type="submission" date="2015-01" db="EMBL/GenBank/DDBJ databases">
        <title>Evolutionary Origins and Diversification of the Mycorrhizal Mutualists.</title>
        <authorList>
            <consortium name="DOE Joint Genome Institute"/>
            <consortium name="Mycorrhizal Genomics Consortium"/>
            <person name="Kohler A."/>
            <person name="Kuo A."/>
            <person name="Nagy L.G."/>
            <person name="Floudas D."/>
            <person name="Copeland A."/>
            <person name="Barry K.W."/>
            <person name="Cichocki N."/>
            <person name="Veneault-Fourrey C."/>
            <person name="LaButti K."/>
            <person name="Lindquist E.A."/>
            <person name="Lipzen A."/>
            <person name="Lundell T."/>
            <person name="Morin E."/>
            <person name="Murat C."/>
            <person name="Riley R."/>
            <person name="Ohm R."/>
            <person name="Sun H."/>
            <person name="Tunlid A."/>
            <person name="Henrissat B."/>
            <person name="Grigoriev I.V."/>
            <person name="Hibbett D.S."/>
            <person name="Martin F."/>
        </authorList>
    </citation>
    <scope>NUCLEOTIDE SEQUENCE [LARGE SCALE GENOMIC DNA]</scope>
    <source>
        <strain evidence="2">441</strain>
    </source>
</reference>
<dbReference type="Gene3D" id="2.60.120.260">
    <property type="entry name" value="Galactose-binding domain-like"/>
    <property type="match status" value="2"/>
</dbReference>
<organism evidence="1 2">
    <name type="scientific">Pisolithus microcarpus 441</name>
    <dbReference type="NCBI Taxonomy" id="765257"/>
    <lineage>
        <taxon>Eukaryota</taxon>
        <taxon>Fungi</taxon>
        <taxon>Dikarya</taxon>
        <taxon>Basidiomycota</taxon>
        <taxon>Agaricomycotina</taxon>
        <taxon>Agaricomycetes</taxon>
        <taxon>Agaricomycetidae</taxon>
        <taxon>Boletales</taxon>
        <taxon>Sclerodermatineae</taxon>
        <taxon>Pisolithaceae</taxon>
        <taxon>Pisolithus</taxon>
    </lineage>
</organism>
<dbReference type="STRING" id="765257.A0A0C9Z5X5"/>
<reference evidence="1 2" key="1">
    <citation type="submission" date="2014-04" db="EMBL/GenBank/DDBJ databases">
        <authorList>
            <consortium name="DOE Joint Genome Institute"/>
            <person name="Kuo A."/>
            <person name="Kohler A."/>
            <person name="Costa M.D."/>
            <person name="Nagy L.G."/>
            <person name="Floudas D."/>
            <person name="Copeland A."/>
            <person name="Barry K.W."/>
            <person name="Cichocki N."/>
            <person name="Veneault-Fourrey C."/>
            <person name="LaButti K."/>
            <person name="Lindquist E.A."/>
            <person name="Lipzen A."/>
            <person name="Lundell T."/>
            <person name="Morin E."/>
            <person name="Murat C."/>
            <person name="Sun H."/>
            <person name="Tunlid A."/>
            <person name="Henrissat B."/>
            <person name="Grigoriev I.V."/>
            <person name="Hibbett D.S."/>
            <person name="Martin F."/>
            <person name="Nordberg H.P."/>
            <person name="Cantor M.N."/>
            <person name="Hua S.X."/>
        </authorList>
    </citation>
    <scope>NUCLEOTIDE SEQUENCE [LARGE SCALE GENOMIC DNA]</scope>
    <source>
        <strain evidence="1 2">441</strain>
    </source>
</reference>